<feature type="domain" description="TIR" evidence="1">
    <location>
        <begin position="5"/>
        <end position="115"/>
    </location>
</feature>
<dbReference type="AlphaFoldDB" id="A0A6A5FS07"/>
<evidence type="ECO:0000259" key="1">
    <source>
        <dbReference type="Pfam" id="PF13676"/>
    </source>
</evidence>
<dbReference type="PANTHER" id="PTHR46270">
    <property type="entry name" value="ARMADILLO-TYPE FOLD-RELATED"/>
    <property type="match status" value="1"/>
</dbReference>
<dbReference type="EMBL" id="VHII01000001">
    <property type="protein sequence ID" value="KAF1395439.1"/>
    <property type="molecule type" value="Genomic_DNA"/>
</dbReference>
<proteinExistence type="predicted"/>
<sequence>MPSHVMLSYQWDDQALVKKIYNRLKEDGLPVWMDIEGGVTGNINDSMAAGVEEACVICPFMTPAYQASRSCKKELNYADSREVPVVPVMLANDWEASEWLGLITAGLLWVDFSVAQEHRKRVRLSLRLENDEEHFEMRLRSLEEEIMFIAGHLLEVEKPAREEVDLPEPSKPHLKKKPGRRFRHALSDLYIYDLGEQDEQSTGDTRNTVALNQTLGDQCYWVEVKGDGCKYYRNAVTDRYLGFDPSSEQVHSEASPSMSEEWLLLADQTDQSHQRAVVIKNKHSGRFLAVQNGHFIGLTSYNEDCKWFLE</sequence>
<comment type="caution">
    <text evidence="2">The sequence shown here is derived from an EMBL/GenBank/DDBJ whole genome shotgun (WGS) entry which is preliminary data.</text>
</comment>
<protein>
    <recommendedName>
        <fullName evidence="1">TIR domain-containing protein</fullName>
    </recommendedName>
</protein>
<reference evidence="2 3" key="1">
    <citation type="submission" date="2019-06" db="EMBL/GenBank/DDBJ databases">
        <title>A chromosome-scale genome assembly of the European perch, Perca fluviatilis.</title>
        <authorList>
            <person name="Roques C."/>
            <person name="Zahm M."/>
            <person name="Cabau C."/>
            <person name="Klopp C."/>
            <person name="Bouchez O."/>
            <person name="Donnadieu C."/>
            <person name="Kuhl H."/>
            <person name="Gislard M."/>
            <person name="Guendouz S."/>
            <person name="Journot L."/>
            <person name="Haffray P."/>
            <person name="Bestin A."/>
            <person name="Morvezen R."/>
            <person name="Feron R."/>
            <person name="Wen M."/>
            <person name="Jouanno E."/>
            <person name="Herpin A."/>
            <person name="Schartl M."/>
            <person name="Postlethwait J."/>
            <person name="Schaerlinger B."/>
            <person name="Chardard D."/>
            <person name="Lecocq T."/>
            <person name="Poncet C."/>
            <person name="Jaffrelo L."/>
            <person name="Lampietro C."/>
            <person name="Guiguen Y."/>
        </authorList>
    </citation>
    <scope>NUCLEOTIDE SEQUENCE [LARGE SCALE GENOMIC DNA]</scope>
    <source>
        <tissue evidence="2">Blood</tissue>
    </source>
</reference>
<dbReference type="Proteomes" id="UP000465112">
    <property type="component" value="Chromosome 1"/>
</dbReference>
<dbReference type="Gene3D" id="3.40.50.10140">
    <property type="entry name" value="Toll/interleukin-1 receptor homology (TIR) domain"/>
    <property type="match status" value="1"/>
</dbReference>
<evidence type="ECO:0000313" key="2">
    <source>
        <dbReference type="EMBL" id="KAF1395439.1"/>
    </source>
</evidence>
<organism evidence="2 3">
    <name type="scientific">Perca fluviatilis</name>
    <name type="common">European perch</name>
    <dbReference type="NCBI Taxonomy" id="8168"/>
    <lineage>
        <taxon>Eukaryota</taxon>
        <taxon>Metazoa</taxon>
        <taxon>Chordata</taxon>
        <taxon>Craniata</taxon>
        <taxon>Vertebrata</taxon>
        <taxon>Euteleostomi</taxon>
        <taxon>Actinopterygii</taxon>
        <taxon>Neopterygii</taxon>
        <taxon>Teleostei</taxon>
        <taxon>Neoteleostei</taxon>
        <taxon>Acanthomorphata</taxon>
        <taxon>Eupercaria</taxon>
        <taxon>Perciformes</taxon>
        <taxon>Percoidei</taxon>
        <taxon>Percidae</taxon>
        <taxon>Percinae</taxon>
        <taxon>Perca</taxon>
    </lineage>
</organism>
<dbReference type="InterPro" id="IPR000157">
    <property type="entry name" value="TIR_dom"/>
</dbReference>
<dbReference type="PANTHER" id="PTHR46270:SF2">
    <property type="entry name" value="TIR DOMAIN-CONTAINING PROTEIN"/>
    <property type="match status" value="1"/>
</dbReference>
<gene>
    <name evidence="2" type="ORF">PFLUV_G00011530</name>
</gene>
<dbReference type="GO" id="GO:0007165">
    <property type="term" value="P:signal transduction"/>
    <property type="evidence" value="ECO:0007669"/>
    <property type="project" value="InterPro"/>
</dbReference>
<dbReference type="SUPFAM" id="SSF52200">
    <property type="entry name" value="Toll/Interleukin receptor TIR domain"/>
    <property type="match status" value="1"/>
</dbReference>
<accession>A0A6A5FS07</accession>
<name>A0A6A5FS07_PERFL</name>
<dbReference type="InterPro" id="IPR035897">
    <property type="entry name" value="Toll_tir_struct_dom_sf"/>
</dbReference>
<dbReference type="Pfam" id="PF13676">
    <property type="entry name" value="TIR_2"/>
    <property type="match status" value="1"/>
</dbReference>
<evidence type="ECO:0000313" key="3">
    <source>
        <dbReference type="Proteomes" id="UP000465112"/>
    </source>
</evidence>
<keyword evidence="3" id="KW-1185">Reference proteome</keyword>